<feature type="domain" description="Periplasmic copper-binding protein NosD beta helix" evidence="3">
    <location>
        <begin position="976"/>
        <end position="1132"/>
    </location>
</feature>
<name>A0AA96RLS1_9BACL</name>
<keyword evidence="7" id="KW-1185">Reference proteome</keyword>
<dbReference type="Gene3D" id="2.60.40.680">
    <property type="match status" value="1"/>
</dbReference>
<dbReference type="Pfam" id="PF07532">
    <property type="entry name" value="Big_4"/>
    <property type="match status" value="2"/>
</dbReference>
<dbReference type="GO" id="GO:0030246">
    <property type="term" value="F:carbohydrate binding"/>
    <property type="evidence" value="ECO:0007669"/>
    <property type="project" value="InterPro"/>
</dbReference>
<dbReference type="CDD" id="cd08547">
    <property type="entry name" value="Type_II_cohesin"/>
    <property type="match status" value="1"/>
</dbReference>
<feature type="domain" description="Carbohydrate-binding" evidence="4">
    <location>
        <begin position="1395"/>
        <end position="1577"/>
    </location>
</feature>
<dbReference type="InterPro" id="IPR007742">
    <property type="entry name" value="NosD_dom"/>
</dbReference>
<dbReference type="Gene3D" id="1.20.1270.90">
    <property type="entry name" value="AF1782-like"/>
    <property type="match status" value="1"/>
</dbReference>
<dbReference type="GO" id="GO:0000272">
    <property type="term" value="P:polysaccharide catabolic process"/>
    <property type="evidence" value="ECO:0007669"/>
    <property type="project" value="InterPro"/>
</dbReference>
<evidence type="ECO:0000259" key="5">
    <source>
        <dbReference type="Pfam" id="PF07532"/>
    </source>
</evidence>
<accession>A0AA96RLS1</accession>
<dbReference type="SUPFAM" id="SSF51126">
    <property type="entry name" value="Pectin lyase-like"/>
    <property type="match status" value="1"/>
</dbReference>
<evidence type="ECO:0000259" key="4">
    <source>
        <dbReference type="Pfam" id="PF06452"/>
    </source>
</evidence>
<protein>
    <recommendedName>
        <fullName evidence="1">Probable pectate lyase C</fullName>
    </recommendedName>
</protein>
<feature type="chain" id="PRO_5041673125" description="Probable pectate lyase C" evidence="2">
    <location>
        <begin position="39"/>
        <end position="2007"/>
    </location>
</feature>
<dbReference type="PROSITE" id="PS00018">
    <property type="entry name" value="EF_HAND_1"/>
    <property type="match status" value="1"/>
</dbReference>
<reference evidence="6" key="1">
    <citation type="submission" date="2022-02" db="EMBL/GenBank/DDBJ databases">
        <title>Paenibacillus sp. MBLB1832 Whole Genome Shotgun Sequencing.</title>
        <authorList>
            <person name="Hwang C.Y."/>
            <person name="Cho E.-S."/>
            <person name="Seo M.-J."/>
        </authorList>
    </citation>
    <scope>NUCLEOTIDE SEQUENCE</scope>
    <source>
        <strain evidence="6">MBLB1832</strain>
    </source>
</reference>
<dbReference type="Pfam" id="PF05048">
    <property type="entry name" value="NosD"/>
    <property type="match status" value="1"/>
</dbReference>
<dbReference type="InterPro" id="IPR011081">
    <property type="entry name" value="Big_4"/>
</dbReference>
<dbReference type="GO" id="GO:0004553">
    <property type="term" value="F:hydrolase activity, hydrolyzing O-glycosyl compounds"/>
    <property type="evidence" value="ECO:0007669"/>
    <property type="project" value="InterPro"/>
</dbReference>
<dbReference type="SUPFAM" id="SSF49344">
    <property type="entry name" value="CBD9-like"/>
    <property type="match status" value="2"/>
</dbReference>
<dbReference type="SMART" id="SM00710">
    <property type="entry name" value="PbH1"/>
    <property type="match status" value="8"/>
</dbReference>
<dbReference type="InterPro" id="IPR006626">
    <property type="entry name" value="PbH1"/>
</dbReference>
<dbReference type="EMBL" id="CP130319">
    <property type="protein sequence ID" value="WNR43492.1"/>
    <property type="molecule type" value="Genomic_DNA"/>
</dbReference>
<evidence type="ECO:0000313" key="6">
    <source>
        <dbReference type="EMBL" id="WNR43492.1"/>
    </source>
</evidence>
<keyword evidence="2" id="KW-0732">Signal</keyword>
<feature type="domain" description="Carbohydrate-binding" evidence="4">
    <location>
        <begin position="1221"/>
        <end position="1378"/>
    </location>
</feature>
<sequence length="2007" mass="216011">MKRKRSSMWNRMTSVCTAAAVLVMSAGSLLIPQNTAYAALTPTEEAQMQTLLSLTFDNSYTVNNTVDIKNAQNETIAQLSLINQSANQSANSISVENGKLKIVRDNQLSSYPTVQFRISNIVMPDNTKAILEYKMKTDSWNTIGTNTNRGFPSVTVTNPASLNYPTAYAFTANQTANNLTYNYANTSSGGISFPTVPTTNLVGQEVTFKNVLDFVNDRVDAYYGPTQIINNGYFFTKTPAASINAGRIHEIIFDAGSVSNGATNSSSTIWLDDITIKYLPKADNKSDLQTLYNANSSKTLADCGGLQQVYSDLTTALTYANTVLSNSSASQYEIDTATNKLKVAALTASTAKTDTDAGMITSFNMSFDTAMLAGKTTDFFDSDGNKVVSATLTNTTSPTTNYVGIDNGRLKLVKTAKDTTGVSLSLSNLRMSPETKAVFEYTLFADNWHLSGTSTNKRLPQVTALSEEGGTANAPEFLQNNLGYNLKTSNALGTSAAKFTSMSYGVMNGSKNTGIRYRYEMDFVTNKVDVYQNGVLISGAAGTSNFYSATGNNVISKAATKLDQIVFDVGGGNDTTSTEVMTVWLDNLTLRYVPKVDKTLLQNTYNQYKDITGPNEYVTPMVWALLSPALVKANTALNNANLKQEELDSVLMDLKTAAFGITGPRPTGYTAVSETTTNTVYLSPNGTGNGSSESTPAQGIQNAINTAITNRAAGQSTRIVLLDGTYTERVSVAATSTGAPPIILEAKNPGMVKLTGAKPVSGFSKISASIFSADLPADVKAGLTVDGTNTAPNGLSANPFGTAVKDNGQFQNGLMRSGNSYYFPVDTFSKMVPGSFYIDYAANKIYAKVPSGDPMSNVSVAVSKNLFSINGVNNFVLRGIRFEDAGWASGDAVTISNLDNVLIEKTTFNHNRFNGLGIAKLKNATFREVEISYNGNKGGSGSWAGYLRNIVFDNVKFNYNNWVGYQFGFTGWDPSAFKFSSVRDGLITNSQFIGNYAHGAWLDTDNSRLTIENSTFAYNFNSGIDSEANEGPIIIKNNDIYENTKGLYLPASMFTTVDHNNFYDNGENISIFDHGGVGRGPGTPGQYDYPSSDDGFMWKSHTTYNTFTNNVFQNRADTTIRPLSKNFFYTGQSKDAVGYTNFVNTLNSNNNVFFMEGLAEAFNTSSGAKVDLSGWQAATGQDAGSRIEKVATPITKLQREPLISNLYRSNVSYKTSEVIDVDGYVDEIWNYTPEMLLNNHLNGDTTQAAVTVQTLYDTGYVYALAKLPGSFTTNDSVTFFFDQNYNRSIDIQSDDIAYTVKLDGTYSGPNGLSAKVRKVDGQYILEAAMPVLNDKLTDANKIGFDVYVNKNGVDILSWNDIVGANRTETTEYGSLYLVSRVNEYAKIYKGTPTLDAQYDSIWDTTETLKLSRVDVVKSTPRADGDIKFLWDEDRLYFYADIKDSTISYSNVNLYNRDHLEIFLDVNNGKTAKYEGDDGQYMVDVNNNQGGNLKGEFKTFTRLTNSGYVIEGSIALNNESPFDANTATTSIEAGHLIGLDVQLGDDPGTGTRDFNRFWNYVDSNKWQNTNTWGVGLLVDSTDNPTKAVESIEPVQASTFAGVAPVLPSVVNAVYNTGEAKQLSVVWNPISPASYAGAGTFTVNGMVAGTTIPAVATVTVIPVQAVSLNPVQVVTLAGWAPELPATVTAVYNNGTTAAVPVSWAAINPYSYAKEGNFTVTGTVYSTSISAVANVVVTNTSTATLSGSDRLEVGTSLVLSYNLAGVTDVSAQDITLSYDSSRFDLVSATAVPASTVVQSVYNRPDAGTVRLIVTNAGSNNAITGNASNLLNITFMPKQAGTWNIGLQEVILSNTVGTVVYAATTGKTVLIIDTSGLSAALASAQAILSSAVEGVEIGQYPAGTKAYLNAAIGATQGVRNSSTATNDQIIQATADLNAAIAIFQILVITAKTGDFNIITGYDIGDLGLVVPYYKKHVGDAGWSNVKKYDINGDGEIGLYEIAFITKKILRN</sequence>
<feature type="signal peptide" evidence="2">
    <location>
        <begin position="1"/>
        <end position="38"/>
    </location>
</feature>
<dbReference type="KEGG" id="proo:MJB10_20635"/>
<dbReference type="InterPro" id="IPR018247">
    <property type="entry name" value="EF_Hand_1_Ca_BS"/>
</dbReference>
<dbReference type="Pfam" id="PF06452">
    <property type="entry name" value="CBM9_1"/>
    <property type="match status" value="2"/>
</dbReference>
<dbReference type="Gene3D" id="2.160.20.10">
    <property type="entry name" value="Single-stranded right-handed beta-helix, Pectin lyase-like"/>
    <property type="match status" value="1"/>
</dbReference>
<feature type="domain" description="Bacterial Ig-like" evidence="5">
    <location>
        <begin position="1590"/>
        <end position="1648"/>
    </location>
</feature>
<proteinExistence type="predicted"/>
<dbReference type="InterPro" id="IPR010502">
    <property type="entry name" value="Carb-bd_dom_fam9"/>
</dbReference>
<dbReference type="InterPro" id="IPR011050">
    <property type="entry name" value="Pectin_lyase_fold/virulence"/>
</dbReference>
<dbReference type="InterPro" id="IPR036439">
    <property type="entry name" value="Dockerin_dom_sf"/>
</dbReference>
<dbReference type="InterPro" id="IPR008965">
    <property type="entry name" value="CBM2/CBM3_carb-bd_dom_sf"/>
</dbReference>
<dbReference type="Gene3D" id="1.10.1330.10">
    <property type="entry name" value="Dockerin domain"/>
    <property type="match status" value="1"/>
</dbReference>
<evidence type="ECO:0000259" key="3">
    <source>
        <dbReference type="Pfam" id="PF05048"/>
    </source>
</evidence>
<dbReference type="Gene3D" id="2.60.40.1190">
    <property type="match status" value="2"/>
</dbReference>
<dbReference type="RefSeq" id="WP_314797820.1">
    <property type="nucleotide sequence ID" value="NZ_CP130319.1"/>
</dbReference>
<feature type="domain" description="Bacterial Ig-like" evidence="5">
    <location>
        <begin position="1668"/>
        <end position="1721"/>
    </location>
</feature>
<dbReference type="Proteomes" id="UP001304650">
    <property type="component" value="Chromosome"/>
</dbReference>
<evidence type="ECO:0000256" key="1">
    <source>
        <dbReference type="ARBA" id="ARBA00016512"/>
    </source>
</evidence>
<organism evidence="6 7">
    <name type="scientific">Paenibacillus roseopurpureus</name>
    <dbReference type="NCBI Taxonomy" id="2918901"/>
    <lineage>
        <taxon>Bacteria</taxon>
        <taxon>Bacillati</taxon>
        <taxon>Bacillota</taxon>
        <taxon>Bacilli</taxon>
        <taxon>Bacillales</taxon>
        <taxon>Paenibacillaceae</taxon>
        <taxon>Paenibacillus</taxon>
    </lineage>
</organism>
<evidence type="ECO:0000313" key="7">
    <source>
        <dbReference type="Proteomes" id="UP001304650"/>
    </source>
</evidence>
<gene>
    <name evidence="6" type="ORF">MJB10_20635</name>
</gene>
<dbReference type="InterPro" id="IPR012334">
    <property type="entry name" value="Pectin_lyas_fold"/>
</dbReference>
<evidence type="ECO:0000256" key="2">
    <source>
        <dbReference type="SAM" id="SignalP"/>
    </source>
</evidence>
<dbReference type="SUPFAM" id="SSF49384">
    <property type="entry name" value="Carbohydrate-binding domain"/>
    <property type="match status" value="1"/>
</dbReference>